<evidence type="ECO:0000256" key="4">
    <source>
        <dbReference type="ARBA" id="ARBA00022741"/>
    </source>
</evidence>
<dbReference type="PANTHER" id="PTHR43284:SF1">
    <property type="entry name" value="ASPARAGINE SYNTHETASE"/>
    <property type="match status" value="1"/>
</dbReference>
<keyword evidence="9" id="KW-0436">Ligase</keyword>
<comment type="caution">
    <text evidence="9">The sequence shown here is derived from an EMBL/GenBank/DDBJ whole genome shotgun (WGS) entry which is preliminary data.</text>
</comment>
<dbReference type="Gene3D" id="3.60.20.10">
    <property type="entry name" value="Glutamine Phosphoribosylpyrophosphate, subunit 1, domain 1"/>
    <property type="match status" value="1"/>
</dbReference>
<dbReference type="NCBIfam" id="TIGR01536">
    <property type="entry name" value="asn_synth_AEB"/>
    <property type="match status" value="1"/>
</dbReference>
<name>A0ABV8UE42_9PROT</name>
<evidence type="ECO:0000256" key="6">
    <source>
        <dbReference type="ARBA" id="ARBA00022962"/>
    </source>
</evidence>
<dbReference type="PANTHER" id="PTHR43284">
    <property type="entry name" value="ASPARAGINE SYNTHETASE (GLUTAMINE-HYDROLYZING)"/>
    <property type="match status" value="1"/>
</dbReference>
<dbReference type="PROSITE" id="PS51278">
    <property type="entry name" value="GATASE_TYPE_2"/>
    <property type="match status" value="1"/>
</dbReference>
<gene>
    <name evidence="9" type="primary">asnB</name>
    <name evidence="9" type="ORF">ACFO5Q_16755</name>
</gene>
<dbReference type="InterPro" id="IPR017932">
    <property type="entry name" value="GATase_2_dom"/>
</dbReference>
<dbReference type="InterPro" id="IPR001962">
    <property type="entry name" value="Asn_synthase"/>
</dbReference>
<dbReference type="Gene3D" id="3.40.50.620">
    <property type="entry name" value="HUPs"/>
    <property type="match status" value="1"/>
</dbReference>
<keyword evidence="4" id="KW-0547">Nucleotide-binding</keyword>
<dbReference type="SUPFAM" id="SSF52402">
    <property type="entry name" value="Adenine nucleotide alpha hydrolases-like"/>
    <property type="match status" value="1"/>
</dbReference>
<keyword evidence="6" id="KW-0315">Glutamine amidotransferase</keyword>
<evidence type="ECO:0000256" key="1">
    <source>
        <dbReference type="ARBA" id="ARBA00005187"/>
    </source>
</evidence>
<dbReference type="CDD" id="cd00712">
    <property type="entry name" value="AsnB"/>
    <property type="match status" value="1"/>
</dbReference>
<organism evidence="9 10">
    <name type="scientific">Kordiimonas lipolytica</name>
    <dbReference type="NCBI Taxonomy" id="1662421"/>
    <lineage>
        <taxon>Bacteria</taxon>
        <taxon>Pseudomonadati</taxon>
        <taxon>Pseudomonadota</taxon>
        <taxon>Alphaproteobacteria</taxon>
        <taxon>Kordiimonadales</taxon>
        <taxon>Kordiimonadaceae</taxon>
        <taxon>Kordiimonas</taxon>
    </lineage>
</organism>
<dbReference type="InterPro" id="IPR006426">
    <property type="entry name" value="Asn_synth_AEB"/>
</dbReference>
<dbReference type="Proteomes" id="UP001595776">
    <property type="component" value="Unassembled WGS sequence"/>
</dbReference>
<evidence type="ECO:0000313" key="9">
    <source>
        <dbReference type="EMBL" id="MFC4349506.1"/>
    </source>
</evidence>
<comment type="pathway">
    <text evidence="1">Amino-acid biosynthesis; L-asparagine biosynthesis; L-asparagine from L-aspartate (L-Gln route): step 1/1.</text>
</comment>
<protein>
    <recommendedName>
        <fullName evidence="3">asparagine synthase (glutamine-hydrolyzing)</fullName>
        <ecNumber evidence="3">6.3.5.4</ecNumber>
    </recommendedName>
</protein>
<accession>A0ABV8UE42</accession>
<sequence>MCGIAGYITDRGGMPNQLISDMTSALEHRGPDDQGIYHAKFGDAYLAMGHRRLSIVDLSNFGHQPMSRDFVTVAFNGEIYNFEEIKSELLSLGYTFSSKTDTEVIIYSYMAWGVDCVNRFNGMFALALYDERAAVLHLIRDRTGIKPLYWARRANEIVFGSELKALIRYPGIKREICPEAISLYLRFGYVPEPLTIYSGINKLRPATILSISAHDLHINERQYWDISDFYRAPHTSHSEREVIEEVDRLIQSSCKLRLMADVPVGIFLSGGYDSATVAAVCQAVASRPVKTFTIGFDDPNYNEAPEAKSIANYIGTEHTELYCNASDALDLIPNIVEIWDEPLGDVSCVPTALVSKLARTSVKVALSADGGDECIGRCKSRPLKRRRCVAAGGVKVCHFL</sequence>
<evidence type="ECO:0000256" key="7">
    <source>
        <dbReference type="ARBA" id="ARBA00048741"/>
    </source>
</evidence>
<evidence type="ECO:0000256" key="2">
    <source>
        <dbReference type="ARBA" id="ARBA00005752"/>
    </source>
</evidence>
<dbReference type="SUPFAM" id="SSF56235">
    <property type="entry name" value="N-terminal nucleophile aminohydrolases (Ntn hydrolases)"/>
    <property type="match status" value="1"/>
</dbReference>
<keyword evidence="5" id="KW-0067">ATP-binding</keyword>
<comment type="catalytic activity">
    <reaction evidence="7">
        <text>L-aspartate + L-glutamine + ATP + H2O = L-asparagine + L-glutamate + AMP + diphosphate + H(+)</text>
        <dbReference type="Rhea" id="RHEA:12228"/>
        <dbReference type="ChEBI" id="CHEBI:15377"/>
        <dbReference type="ChEBI" id="CHEBI:15378"/>
        <dbReference type="ChEBI" id="CHEBI:29985"/>
        <dbReference type="ChEBI" id="CHEBI:29991"/>
        <dbReference type="ChEBI" id="CHEBI:30616"/>
        <dbReference type="ChEBI" id="CHEBI:33019"/>
        <dbReference type="ChEBI" id="CHEBI:58048"/>
        <dbReference type="ChEBI" id="CHEBI:58359"/>
        <dbReference type="ChEBI" id="CHEBI:456215"/>
        <dbReference type="EC" id="6.3.5.4"/>
    </reaction>
</comment>
<dbReference type="Pfam" id="PF00733">
    <property type="entry name" value="Asn_synthase"/>
    <property type="match status" value="1"/>
</dbReference>
<comment type="similarity">
    <text evidence="2">Belongs to the asparagine synthetase family.</text>
</comment>
<evidence type="ECO:0000259" key="8">
    <source>
        <dbReference type="PROSITE" id="PS51278"/>
    </source>
</evidence>
<feature type="non-terminal residue" evidence="9">
    <location>
        <position position="400"/>
    </location>
</feature>
<keyword evidence="10" id="KW-1185">Reference proteome</keyword>
<dbReference type="CDD" id="cd01991">
    <property type="entry name" value="Asn_synthase_B_C"/>
    <property type="match status" value="1"/>
</dbReference>
<dbReference type="EC" id="6.3.5.4" evidence="3"/>
<evidence type="ECO:0000256" key="5">
    <source>
        <dbReference type="ARBA" id="ARBA00022840"/>
    </source>
</evidence>
<dbReference type="InterPro" id="IPR051786">
    <property type="entry name" value="ASN_synthetase/amidase"/>
</dbReference>
<reference evidence="10" key="1">
    <citation type="journal article" date="2019" name="Int. J. Syst. Evol. Microbiol.">
        <title>The Global Catalogue of Microorganisms (GCM) 10K type strain sequencing project: providing services to taxonomists for standard genome sequencing and annotation.</title>
        <authorList>
            <consortium name="The Broad Institute Genomics Platform"/>
            <consortium name="The Broad Institute Genome Sequencing Center for Infectious Disease"/>
            <person name="Wu L."/>
            <person name="Ma J."/>
        </authorList>
    </citation>
    <scope>NUCLEOTIDE SEQUENCE [LARGE SCALE GENOMIC DNA]</scope>
    <source>
        <strain evidence="10">CGMCC 1.15304</strain>
    </source>
</reference>
<dbReference type="GO" id="GO:0004066">
    <property type="term" value="F:asparagine synthase (glutamine-hydrolyzing) activity"/>
    <property type="evidence" value="ECO:0007669"/>
    <property type="project" value="UniProtKB-EC"/>
</dbReference>
<dbReference type="RefSeq" id="WP_380084431.1">
    <property type="nucleotide sequence ID" value="NZ_JBHSCR010000025.1"/>
</dbReference>
<dbReference type="InterPro" id="IPR033738">
    <property type="entry name" value="AsnB_N"/>
</dbReference>
<dbReference type="Pfam" id="PF13537">
    <property type="entry name" value="GATase_7"/>
    <property type="match status" value="1"/>
</dbReference>
<evidence type="ECO:0000256" key="3">
    <source>
        <dbReference type="ARBA" id="ARBA00012737"/>
    </source>
</evidence>
<feature type="domain" description="Glutamine amidotransferase type-2" evidence="8">
    <location>
        <begin position="2"/>
        <end position="214"/>
    </location>
</feature>
<dbReference type="EMBL" id="JBHSCR010000025">
    <property type="protein sequence ID" value="MFC4349506.1"/>
    <property type="molecule type" value="Genomic_DNA"/>
</dbReference>
<dbReference type="InterPro" id="IPR014729">
    <property type="entry name" value="Rossmann-like_a/b/a_fold"/>
</dbReference>
<proteinExistence type="inferred from homology"/>
<dbReference type="InterPro" id="IPR029055">
    <property type="entry name" value="Ntn_hydrolases_N"/>
</dbReference>
<evidence type="ECO:0000313" key="10">
    <source>
        <dbReference type="Proteomes" id="UP001595776"/>
    </source>
</evidence>